<keyword evidence="1 4" id="KW-0808">Transferase</keyword>
<dbReference type="Gene3D" id="3.40.50.2000">
    <property type="entry name" value="Glycogen Phosphorylase B"/>
    <property type="match status" value="2"/>
</dbReference>
<proteinExistence type="predicted"/>
<dbReference type="InterPro" id="IPR001296">
    <property type="entry name" value="Glyco_trans_1"/>
</dbReference>
<dbReference type="EMBL" id="JAMPKM010000001">
    <property type="protein sequence ID" value="MEP0815573.1"/>
    <property type="molecule type" value="Genomic_DNA"/>
</dbReference>
<evidence type="ECO:0000259" key="2">
    <source>
        <dbReference type="Pfam" id="PF00534"/>
    </source>
</evidence>
<keyword evidence="4" id="KW-0328">Glycosyltransferase</keyword>
<protein>
    <submittedName>
        <fullName evidence="4">Glycosyltransferase</fullName>
        <ecNumber evidence="4">2.4.-.-</ecNumber>
    </submittedName>
</protein>
<dbReference type="PANTHER" id="PTHR46401">
    <property type="entry name" value="GLYCOSYLTRANSFERASE WBBK-RELATED"/>
    <property type="match status" value="1"/>
</dbReference>
<evidence type="ECO:0000256" key="1">
    <source>
        <dbReference type="ARBA" id="ARBA00022679"/>
    </source>
</evidence>
<dbReference type="Proteomes" id="UP001464891">
    <property type="component" value="Unassembled WGS sequence"/>
</dbReference>
<keyword evidence="5" id="KW-1185">Reference proteome</keyword>
<comment type="caution">
    <text evidence="4">The sequence shown here is derived from an EMBL/GenBank/DDBJ whole genome shotgun (WGS) entry which is preliminary data.</text>
</comment>
<accession>A0ABV0J2T4</accession>
<dbReference type="InterPro" id="IPR028098">
    <property type="entry name" value="Glyco_trans_4-like_N"/>
</dbReference>
<evidence type="ECO:0000259" key="3">
    <source>
        <dbReference type="Pfam" id="PF13439"/>
    </source>
</evidence>
<dbReference type="Pfam" id="PF00534">
    <property type="entry name" value="Glycos_transf_1"/>
    <property type="match status" value="1"/>
</dbReference>
<dbReference type="PANTHER" id="PTHR46401:SF2">
    <property type="entry name" value="GLYCOSYLTRANSFERASE WBBK-RELATED"/>
    <property type="match status" value="1"/>
</dbReference>
<feature type="domain" description="Glycosyltransferase subfamily 4-like N-terminal" evidence="3">
    <location>
        <begin position="42"/>
        <end position="211"/>
    </location>
</feature>
<dbReference type="Pfam" id="PF13439">
    <property type="entry name" value="Glyco_transf_4"/>
    <property type="match status" value="1"/>
</dbReference>
<dbReference type="SUPFAM" id="SSF53756">
    <property type="entry name" value="UDP-Glycosyltransferase/glycogen phosphorylase"/>
    <property type="match status" value="1"/>
</dbReference>
<dbReference type="RefSeq" id="WP_190431124.1">
    <property type="nucleotide sequence ID" value="NZ_JAMPKM010000001.1"/>
</dbReference>
<dbReference type="EC" id="2.4.-.-" evidence="4"/>
<evidence type="ECO:0000313" key="5">
    <source>
        <dbReference type="Proteomes" id="UP001464891"/>
    </source>
</evidence>
<sequence length="418" mass="47363">MIVNPNFRDLHGLRRKLNHATLDDTVKQPHFYLLFPNIFGYMGGIQVYSAVLLRALQELYPEAEYDVFLKYDRSDKVNLQDLEFLPQTRFHYFGQSHGDRNLWRRYGMASLAAAKMVGLGLRQRPTLILTTHLDFYSVVFDWFKRLTGVPYGVVLHGLEAWNVENAALKAVLQRADQVMAVSHYTRDRLLREQSLPSDHVTVLPNAFDASRFKIAPKPNYLLERYSLTPDQPVILTVSRLDQNTGYKGYNQIIQALVEIRHHIPNAHYVLAGKGNNVPYIEALVHQLNLQDCVTLTGFVPESELCDHYNLCDVFALPSRGEGFGIVYLEALACGKPVLAGNQDGAVDPLLNGEIGCLVDPDDVEAIAKNLTQILQGTHPNSLLGQPEILRRKTIENFEFAQFRRILSQSLQSLQLPQI</sequence>
<dbReference type="GO" id="GO:0016757">
    <property type="term" value="F:glycosyltransferase activity"/>
    <property type="evidence" value="ECO:0007669"/>
    <property type="project" value="UniProtKB-KW"/>
</dbReference>
<name>A0ABV0J2T4_9CYAN</name>
<organism evidence="4 5">
    <name type="scientific">Trichocoleus desertorum GB2-A4</name>
    <dbReference type="NCBI Taxonomy" id="2933944"/>
    <lineage>
        <taxon>Bacteria</taxon>
        <taxon>Bacillati</taxon>
        <taxon>Cyanobacteriota</taxon>
        <taxon>Cyanophyceae</taxon>
        <taxon>Leptolyngbyales</taxon>
        <taxon>Trichocoleusaceae</taxon>
        <taxon>Trichocoleus</taxon>
    </lineage>
</organism>
<evidence type="ECO:0000313" key="4">
    <source>
        <dbReference type="EMBL" id="MEP0815573.1"/>
    </source>
</evidence>
<gene>
    <name evidence="4" type="ORF">NC998_00515</name>
</gene>
<reference evidence="4 5" key="1">
    <citation type="submission" date="2022-04" db="EMBL/GenBank/DDBJ databases">
        <title>Positive selection, recombination, and allopatry shape intraspecific diversity of widespread and dominant cyanobacteria.</title>
        <authorList>
            <person name="Wei J."/>
            <person name="Shu W."/>
            <person name="Hu C."/>
        </authorList>
    </citation>
    <scope>NUCLEOTIDE SEQUENCE [LARGE SCALE GENOMIC DNA]</scope>
    <source>
        <strain evidence="4 5">GB2-A4</strain>
    </source>
</reference>
<feature type="domain" description="Glycosyl transferase family 1" evidence="2">
    <location>
        <begin position="229"/>
        <end position="377"/>
    </location>
</feature>